<evidence type="ECO:0000256" key="4">
    <source>
        <dbReference type="ARBA" id="ARBA00023125"/>
    </source>
</evidence>
<keyword evidence="5" id="KW-0539">Nucleus</keyword>
<name>A0A9P4VQQ3_9PEZI</name>
<dbReference type="EMBL" id="MU006090">
    <property type="protein sequence ID" value="KAF2842156.1"/>
    <property type="molecule type" value="Genomic_DNA"/>
</dbReference>
<dbReference type="AlphaFoldDB" id="A0A9P4VQQ3"/>
<organism evidence="8 9">
    <name type="scientific">Patellaria atrata CBS 101060</name>
    <dbReference type="NCBI Taxonomy" id="1346257"/>
    <lineage>
        <taxon>Eukaryota</taxon>
        <taxon>Fungi</taxon>
        <taxon>Dikarya</taxon>
        <taxon>Ascomycota</taxon>
        <taxon>Pezizomycotina</taxon>
        <taxon>Dothideomycetes</taxon>
        <taxon>Dothideomycetes incertae sedis</taxon>
        <taxon>Patellariales</taxon>
        <taxon>Patellariaceae</taxon>
        <taxon>Patellaria</taxon>
    </lineage>
</organism>
<feature type="compositionally biased region" description="Low complexity" evidence="6">
    <location>
        <begin position="200"/>
        <end position="219"/>
    </location>
</feature>
<evidence type="ECO:0000256" key="5">
    <source>
        <dbReference type="ARBA" id="ARBA00023242"/>
    </source>
</evidence>
<dbReference type="InterPro" id="IPR008721">
    <property type="entry name" value="ORC6_cyclin_first"/>
</dbReference>
<feature type="compositionally biased region" description="Low complexity" evidence="6">
    <location>
        <begin position="122"/>
        <end position="138"/>
    </location>
</feature>
<dbReference type="GO" id="GO:0006260">
    <property type="term" value="P:DNA replication"/>
    <property type="evidence" value="ECO:0007669"/>
    <property type="project" value="UniProtKB-KW"/>
</dbReference>
<evidence type="ECO:0000313" key="9">
    <source>
        <dbReference type="Proteomes" id="UP000799429"/>
    </source>
</evidence>
<keyword evidence="4" id="KW-0238">DNA-binding</keyword>
<sequence length="412" mass="45922">MNRSIEQALTSLIPTYSSPLPSELLNLALSILAQSRTKASSLRPEEEIARGYACAHIACESLKQVLNLPTIKPHPPVPPRTYRKVYNYFITALPVRVSRTTRAVAQNKKVEHAISKSAVARSKPTPTGTPKTPTSKGTLSRVTPRKRAAPDNNEGRDAPPWVMPAIRQLCKAFDAPLAVPHVFAGISSILKIVNTSKSFSTISSNPTPTRTRTRTSTQRQSREAIDIAEERIPGLLVVIFLYTYSRLSGIHVTTETYLSQRNKGINVLLGLKDIPQRDQGTIIEDVEQLLREAQNGWLELDWYTNIMEGSGFQEGMHDSQDGIDVDEEEDSDIEDMAGKRRRNMKKTTNNGMLKSGLGTMMQDKIDYLSEERKRDYIEWKKGILARMERIANGEEDAETGYGRDGSGVDQPS</sequence>
<evidence type="ECO:0000256" key="1">
    <source>
        <dbReference type="ARBA" id="ARBA00004123"/>
    </source>
</evidence>
<comment type="subcellular location">
    <subcellularLocation>
        <location evidence="1">Nucleus</location>
    </subcellularLocation>
</comment>
<feature type="region of interest" description="Disordered" evidence="6">
    <location>
        <begin position="117"/>
        <end position="159"/>
    </location>
</feature>
<keyword evidence="3" id="KW-0235">DNA replication</keyword>
<feature type="region of interest" description="Disordered" evidence="6">
    <location>
        <begin position="392"/>
        <end position="412"/>
    </location>
</feature>
<dbReference type="OrthoDB" id="5367324at2759"/>
<accession>A0A9P4VQQ3</accession>
<evidence type="ECO:0000256" key="3">
    <source>
        <dbReference type="ARBA" id="ARBA00022705"/>
    </source>
</evidence>
<comment type="similarity">
    <text evidence="2">Belongs to the ORC6 family.</text>
</comment>
<gene>
    <name evidence="8" type="ORF">M501DRAFT_998410</name>
</gene>
<feature type="domain" description="ORC6 first cyclin-like" evidence="7">
    <location>
        <begin position="9"/>
        <end position="93"/>
    </location>
</feature>
<reference evidence="8" key="1">
    <citation type="journal article" date="2020" name="Stud. Mycol.">
        <title>101 Dothideomycetes genomes: a test case for predicting lifestyles and emergence of pathogens.</title>
        <authorList>
            <person name="Haridas S."/>
            <person name="Albert R."/>
            <person name="Binder M."/>
            <person name="Bloem J."/>
            <person name="Labutti K."/>
            <person name="Salamov A."/>
            <person name="Andreopoulos B."/>
            <person name="Baker S."/>
            <person name="Barry K."/>
            <person name="Bills G."/>
            <person name="Bluhm B."/>
            <person name="Cannon C."/>
            <person name="Castanera R."/>
            <person name="Culley D."/>
            <person name="Daum C."/>
            <person name="Ezra D."/>
            <person name="Gonzalez J."/>
            <person name="Henrissat B."/>
            <person name="Kuo A."/>
            <person name="Liang C."/>
            <person name="Lipzen A."/>
            <person name="Lutzoni F."/>
            <person name="Magnuson J."/>
            <person name="Mondo S."/>
            <person name="Nolan M."/>
            <person name="Ohm R."/>
            <person name="Pangilinan J."/>
            <person name="Park H.-J."/>
            <person name="Ramirez L."/>
            <person name="Alfaro M."/>
            <person name="Sun H."/>
            <person name="Tritt A."/>
            <person name="Yoshinaga Y."/>
            <person name="Zwiers L.-H."/>
            <person name="Turgeon B."/>
            <person name="Goodwin S."/>
            <person name="Spatafora J."/>
            <person name="Crous P."/>
            <person name="Grigoriev I."/>
        </authorList>
    </citation>
    <scope>NUCLEOTIDE SEQUENCE</scope>
    <source>
        <strain evidence="8">CBS 101060</strain>
    </source>
</reference>
<comment type="caution">
    <text evidence="8">The sequence shown here is derived from an EMBL/GenBank/DDBJ whole genome shotgun (WGS) entry which is preliminary data.</text>
</comment>
<evidence type="ECO:0000256" key="6">
    <source>
        <dbReference type="SAM" id="MobiDB-lite"/>
    </source>
</evidence>
<dbReference type="GO" id="GO:0003677">
    <property type="term" value="F:DNA binding"/>
    <property type="evidence" value="ECO:0007669"/>
    <property type="project" value="UniProtKB-KW"/>
</dbReference>
<dbReference type="Proteomes" id="UP000799429">
    <property type="component" value="Unassembled WGS sequence"/>
</dbReference>
<protein>
    <recommendedName>
        <fullName evidence="7">ORC6 first cyclin-like domain-containing protein</fullName>
    </recommendedName>
</protein>
<feature type="region of interest" description="Disordered" evidence="6">
    <location>
        <begin position="200"/>
        <end position="222"/>
    </location>
</feature>
<evidence type="ECO:0000259" key="7">
    <source>
        <dbReference type="Pfam" id="PF05460"/>
    </source>
</evidence>
<keyword evidence="9" id="KW-1185">Reference proteome</keyword>
<evidence type="ECO:0000313" key="8">
    <source>
        <dbReference type="EMBL" id="KAF2842156.1"/>
    </source>
</evidence>
<evidence type="ECO:0000256" key="2">
    <source>
        <dbReference type="ARBA" id="ARBA00010840"/>
    </source>
</evidence>
<dbReference type="GO" id="GO:0005664">
    <property type="term" value="C:nuclear origin of replication recognition complex"/>
    <property type="evidence" value="ECO:0007669"/>
    <property type="project" value="InterPro"/>
</dbReference>
<proteinExistence type="inferred from homology"/>
<dbReference type="Pfam" id="PF05460">
    <property type="entry name" value="ORC6"/>
    <property type="match status" value="1"/>
</dbReference>